<keyword evidence="6" id="KW-0677">Repeat</keyword>
<dbReference type="GO" id="GO:0006355">
    <property type="term" value="P:regulation of DNA-templated transcription"/>
    <property type="evidence" value="ECO:0007669"/>
    <property type="project" value="InterPro"/>
</dbReference>
<keyword evidence="8" id="KW-0862">Zinc</keyword>
<organism evidence="19 20">
    <name type="scientific">Aspergillus avenaceus</name>
    <dbReference type="NCBI Taxonomy" id="36643"/>
    <lineage>
        <taxon>Eukaryota</taxon>
        <taxon>Fungi</taxon>
        <taxon>Dikarya</taxon>
        <taxon>Ascomycota</taxon>
        <taxon>Pezizomycotina</taxon>
        <taxon>Eurotiomycetes</taxon>
        <taxon>Eurotiomycetidae</taxon>
        <taxon>Eurotiales</taxon>
        <taxon>Aspergillaceae</taxon>
        <taxon>Aspergillus</taxon>
        <taxon>Aspergillus subgen. Circumdati</taxon>
    </lineage>
</organism>
<keyword evidence="3" id="KW-0285">Flavoprotein</keyword>
<dbReference type="PROSITE" id="PS50112">
    <property type="entry name" value="PAS"/>
    <property type="match status" value="2"/>
</dbReference>
<dbReference type="InterPro" id="IPR035965">
    <property type="entry name" value="PAS-like_dom_sf"/>
</dbReference>
<dbReference type="SUPFAM" id="SSF55785">
    <property type="entry name" value="PYP-like sensor domain (PAS domain)"/>
    <property type="match status" value="3"/>
</dbReference>
<dbReference type="SMART" id="SM00401">
    <property type="entry name" value="ZnF_GATA"/>
    <property type="match status" value="1"/>
</dbReference>
<dbReference type="InterPro" id="IPR013655">
    <property type="entry name" value="PAS_fold_3"/>
</dbReference>
<dbReference type="InterPro" id="IPR013088">
    <property type="entry name" value="Znf_NHR/GATA"/>
</dbReference>
<evidence type="ECO:0000256" key="10">
    <source>
        <dbReference type="ARBA" id="ARBA00023015"/>
    </source>
</evidence>
<feature type="compositionally biased region" description="Polar residues" evidence="16">
    <location>
        <begin position="732"/>
        <end position="742"/>
    </location>
</feature>
<evidence type="ECO:0000256" key="3">
    <source>
        <dbReference type="ARBA" id="ARBA00022630"/>
    </source>
</evidence>
<dbReference type="GO" id="GO:0043565">
    <property type="term" value="F:sequence-specific DNA binding"/>
    <property type="evidence" value="ECO:0007669"/>
    <property type="project" value="InterPro"/>
</dbReference>
<dbReference type="FunFam" id="3.30.50.10:FF:000065">
    <property type="entry name" value="GATA transcription factor LreA"/>
    <property type="match status" value="1"/>
</dbReference>
<evidence type="ECO:0000259" key="17">
    <source>
        <dbReference type="PROSITE" id="PS50112"/>
    </source>
</evidence>
<protein>
    <submittedName>
        <fullName evidence="19">PAS domain-containing protein</fullName>
    </submittedName>
</protein>
<evidence type="ECO:0000256" key="2">
    <source>
        <dbReference type="ARBA" id="ARBA00022606"/>
    </source>
</evidence>
<dbReference type="GO" id="GO:0005634">
    <property type="term" value="C:nucleus"/>
    <property type="evidence" value="ECO:0007669"/>
    <property type="project" value="TreeGrafter"/>
</dbReference>
<dbReference type="Pfam" id="PF13426">
    <property type="entry name" value="PAS_9"/>
    <property type="match status" value="1"/>
</dbReference>
<feature type="compositionally biased region" description="Polar residues" evidence="16">
    <location>
        <begin position="180"/>
        <end position="196"/>
    </location>
</feature>
<dbReference type="PROSITE" id="PS50114">
    <property type="entry name" value="GATA_ZN_FINGER_2"/>
    <property type="match status" value="1"/>
</dbReference>
<evidence type="ECO:0000256" key="11">
    <source>
        <dbReference type="ARBA" id="ARBA00023125"/>
    </source>
</evidence>
<dbReference type="PANTHER" id="PTHR47429">
    <property type="entry name" value="PROTEIN TWIN LOV 1"/>
    <property type="match status" value="1"/>
</dbReference>
<feature type="domain" description="PAS" evidence="17">
    <location>
        <begin position="301"/>
        <end position="323"/>
    </location>
</feature>
<gene>
    <name evidence="19" type="ORF">BDV25DRAFT_166863</name>
</gene>
<sequence>MEGFNDGFYDAHYSVPATDQQPDYPQSSNNHHAPMMGSFSAPDQMLAGGFAYQSHSPDLVANSASFIFPSHLSTPGVDLNLEDQIPNSMFSYGQPASVNDSSSALGTGSDFYNTFVPPFSTMPPENYQDQQPASHHTIPIQSQSSNLNNAAAFSAMQQPHESITDDYWVPPNHPDHLATLPSSVVHNPLPSTSSQPADAAPQHRRARRVQSPTQQPLSSASAHRFIQPKRPSPVKAPLPPHPKLAASEDSQYASIYSSSGFDIMGVLAEVVSRPNPKINIGAVDLSCAFVLCDITQHDHPIIYVSEAFERLTGYTEQEIVGQNCRFLQGPDGLVQQGTKRTFVDSQTALRLRTTIEERTEIQASIINYRKGGQPFMNLITMIPIRWNSNDYRFYVGFQVDLVETPEAVTRRNPNGTYTINYQRNQLPGYVVPSHDIYRSRPDLATWFTHDQVSNILENLDKLGSEHRRYLDRVLVENTADVIHVLSFDGEFLYVSPSCRKVLEYDPAELVGKTLSTVCHPSDIGPVIRDLRACTTTDPVSVVFRMRKKHSGYNWFESHGSWHLGDRGRQFMILVGRTRLVYCLDQIRNVEGLAETDIWIKLSKSGIILFITSKVRPVLSRVPDDLVGKSLQDLSDARTEVQRALGAARYGQRATFSHRIRHKKGHMLPAQTTLYPGDTKEGVKPSFLVAQVRFPKPPQANLDEPNLTESMNVGVPCQSDPETSNIAGRGPPSTDSNQTDSPIQEPTLFTELVPTRGSSWQVELRELEKQNRMLSDELQRLLTRRKKRKRKQSTASVEKSCAMCRTKKTPEWRRGPSGERDLCNSCGLRWAKQVRNAAQPAGRPIA</sequence>
<dbReference type="Gene3D" id="3.30.450.20">
    <property type="entry name" value="PAS domain"/>
    <property type="match status" value="3"/>
</dbReference>
<dbReference type="GO" id="GO:0008270">
    <property type="term" value="F:zinc ion binding"/>
    <property type="evidence" value="ECO:0007669"/>
    <property type="project" value="UniProtKB-KW"/>
</dbReference>
<feature type="compositionally biased region" description="Pro residues" evidence="16">
    <location>
        <begin position="230"/>
        <end position="242"/>
    </location>
</feature>
<evidence type="ECO:0000256" key="9">
    <source>
        <dbReference type="ARBA" id="ARBA00022991"/>
    </source>
</evidence>
<keyword evidence="13" id="KW-0804">Transcription</keyword>
<keyword evidence="7 15" id="KW-0863">Zinc-finger</keyword>
<reference evidence="19 20" key="1">
    <citation type="submission" date="2019-04" db="EMBL/GenBank/DDBJ databases">
        <title>Friends and foes A comparative genomics study of 23 Aspergillus species from section Flavi.</title>
        <authorList>
            <consortium name="DOE Joint Genome Institute"/>
            <person name="Kjaerbolling I."/>
            <person name="Vesth T."/>
            <person name="Frisvad J.C."/>
            <person name="Nybo J.L."/>
            <person name="Theobald S."/>
            <person name="Kildgaard S."/>
            <person name="Isbrandt T."/>
            <person name="Kuo A."/>
            <person name="Sato A."/>
            <person name="Lyhne E.K."/>
            <person name="Kogle M.E."/>
            <person name="Wiebenga A."/>
            <person name="Kun R.S."/>
            <person name="Lubbers R.J."/>
            <person name="Makela M.R."/>
            <person name="Barry K."/>
            <person name="Chovatia M."/>
            <person name="Clum A."/>
            <person name="Daum C."/>
            <person name="Haridas S."/>
            <person name="He G."/>
            <person name="LaButti K."/>
            <person name="Lipzen A."/>
            <person name="Mondo S."/>
            <person name="Riley R."/>
            <person name="Salamov A."/>
            <person name="Simmons B.A."/>
            <person name="Magnuson J.K."/>
            <person name="Henrissat B."/>
            <person name="Mortensen U.H."/>
            <person name="Larsen T.O."/>
            <person name="Devries R.P."/>
            <person name="Grigoriev I.V."/>
            <person name="Machida M."/>
            <person name="Baker S.E."/>
            <person name="Andersen M.R."/>
        </authorList>
    </citation>
    <scope>NUCLEOTIDE SEQUENCE [LARGE SCALE GENOMIC DNA]</scope>
    <source>
        <strain evidence="19 20">IBT 18842</strain>
    </source>
</reference>
<dbReference type="Gene3D" id="3.30.50.10">
    <property type="entry name" value="Erythroid Transcription Factor GATA-1, subunit A"/>
    <property type="match status" value="1"/>
</dbReference>
<feature type="region of interest" description="Disordered" evidence="16">
    <location>
        <begin position="15"/>
        <end position="35"/>
    </location>
</feature>
<keyword evidence="12" id="KW-0010">Activator</keyword>
<accession>A0A5N6TDH8</accession>
<dbReference type="SMART" id="SM00091">
    <property type="entry name" value="PAS"/>
    <property type="match status" value="3"/>
</dbReference>
<evidence type="ECO:0000256" key="1">
    <source>
        <dbReference type="ARBA" id="ARBA00022543"/>
    </source>
</evidence>
<keyword evidence="14" id="KW-0675">Receptor</keyword>
<evidence type="ECO:0000256" key="7">
    <source>
        <dbReference type="ARBA" id="ARBA00022771"/>
    </source>
</evidence>
<evidence type="ECO:0000256" key="5">
    <source>
        <dbReference type="ARBA" id="ARBA00022723"/>
    </source>
</evidence>
<dbReference type="AlphaFoldDB" id="A0A5N6TDH8"/>
<evidence type="ECO:0000256" key="12">
    <source>
        <dbReference type="ARBA" id="ARBA00023159"/>
    </source>
</evidence>
<evidence type="ECO:0000313" key="20">
    <source>
        <dbReference type="Proteomes" id="UP000325780"/>
    </source>
</evidence>
<feature type="domain" description="GATA-type" evidence="18">
    <location>
        <begin position="794"/>
        <end position="827"/>
    </location>
</feature>
<keyword evidence="4" id="KW-0288">FMN</keyword>
<feature type="compositionally biased region" description="Polar residues" evidence="16">
    <location>
        <begin position="210"/>
        <end position="221"/>
    </location>
</feature>
<evidence type="ECO:0000313" key="19">
    <source>
        <dbReference type="EMBL" id="KAE8144435.1"/>
    </source>
</evidence>
<dbReference type="FunFam" id="3.30.450.20:FF:000064">
    <property type="entry name" value="Vivid PAS protein VVD"/>
    <property type="match status" value="1"/>
</dbReference>
<dbReference type="Pfam" id="PF08447">
    <property type="entry name" value="PAS_3"/>
    <property type="match status" value="1"/>
</dbReference>
<evidence type="ECO:0000256" key="6">
    <source>
        <dbReference type="ARBA" id="ARBA00022737"/>
    </source>
</evidence>
<dbReference type="OrthoDB" id="447251at2759"/>
<evidence type="ECO:0000256" key="4">
    <source>
        <dbReference type="ARBA" id="ARBA00022643"/>
    </source>
</evidence>
<keyword evidence="10" id="KW-0805">Transcription regulation</keyword>
<dbReference type="CDD" id="cd00130">
    <property type="entry name" value="PAS"/>
    <property type="match status" value="3"/>
</dbReference>
<evidence type="ECO:0000256" key="13">
    <source>
        <dbReference type="ARBA" id="ARBA00023163"/>
    </source>
</evidence>
<evidence type="ECO:0000256" key="16">
    <source>
        <dbReference type="SAM" id="MobiDB-lite"/>
    </source>
</evidence>
<feature type="compositionally biased region" description="Polar residues" evidence="16">
    <location>
        <begin position="17"/>
        <end position="31"/>
    </location>
</feature>
<dbReference type="PANTHER" id="PTHR47429:SF7">
    <property type="entry name" value="GATA-FACTOR"/>
    <property type="match status" value="1"/>
</dbReference>
<dbReference type="CDD" id="cd00202">
    <property type="entry name" value="ZnF_GATA"/>
    <property type="match status" value="1"/>
</dbReference>
<proteinExistence type="predicted"/>
<keyword evidence="9" id="KW-0157">Chromophore</keyword>
<dbReference type="InterPro" id="IPR000679">
    <property type="entry name" value="Znf_GATA"/>
</dbReference>
<evidence type="ECO:0000256" key="14">
    <source>
        <dbReference type="ARBA" id="ARBA00023170"/>
    </source>
</evidence>
<dbReference type="Proteomes" id="UP000325780">
    <property type="component" value="Unassembled WGS sequence"/>
</dbReference>
<keyword evidence="5" id="KW-0479">Metal-binding</keyword>
<dbReference type="EMBL" id="ML742526">
    <property type="protein sequence ID" value="KAE8144435.1"/>
    <property type="molecule type" value="Genomic_DNA"/>
</dbReference>
<dbReference type="InterPro" id="IPR000014">
    <property type="entry name" value="PAS"/>
</dbReference>
<keyword evidence="1" id="KW-0600">Photoreceptor protein</keyword>
<evidence type="ECO:0000259" key="18">
    <source>
        <dbReference type="PROSITE" id="PS50114"/>
    </source>
</evidence>
<evidence type="ECO:0000256" key="8">
    <source>
        <dbReference type="ARBA" id="ARBA00022833"/>
    </source>
</evidence>
<keyword evidence="2" id="KW-0716">Sensory transduction</keyword>
<dbReference type="SUPFAM" id="SSF57716">
    <property type="entry name" value="Glucocorticoid receptor-like (DNA-binding domain)"/>
    <property type="match status" value="1"/>
</dbReference>
<feature type="region of interest" description="Disordered" evidence="16">
    <location>
        <begin position="715"/>
        <end position="742"/>
    </location>
</feature>
<evidence type="ECO:0000256" key="15">
    <source>
        <dbReference type="PROSITE-ProRule" id="PRU00094"/>
    </source>
</evidence>
<dbReference type="Pfam" id="PF00320">
    <property type="entry name" value="GATA"/>
    <property type="match status" value="1"/>
</dbReference>
<name>A0A5N6TDH8_ASPAV</name>
<feature type="region of interest" description="Disordered" evidence="16">
    <location>
        <begin position="163"/>
        <end position="246"/>
    </location>
</feature>
<dbReference type="NCBIfam" id="TIGR00229">
    <property type="entry name" value="sensory_box"/>
    <property type="match status" value="2"/>
</dbReference>
<keyword evidence="20" id="KW-1185">Reference proteome</keyword>
<feature type="domain" description="PAS" evidence="17">
    <location>
        <begin position="474"/>
        <end position="537"/>
    </location>
</feature>
<keyword evidence="11" id="KW-0238">DNA-binding</keyword>
<dbReference type="GO" id="GO:0009881">
    <property type="term" value="F:photoreceptor activity"/>
    <property type="evidence" value="ECO:0007669"/>
    <property type="project" value="UniProtKB-KW"/>
</dbReference>